<keyword evidence="2" id="KW-1185">Reference proteome</keyword>
<proteinExistence type="predicted"/>
<dbReference type="Proteomes" id="UP001629432">
    <property type="component" value="Unassembled WGS sequence"/>
</dbReference>
<accession>A0ABW9E4W3</accession>
<name>A0ABW9E4W3_9BURK</name>
<sequence length="192" mass="21054">MAFEAGEAAMWRLVQRYTGRVGYRRGVKSEGLSANPPVIDCSGWTALLLTEALQAENETAIRGAATRRVFAVDNIQALHTWSDRIVHEIEHRTGFILQGAGITAPTLPRCATIGLKMGEPPWAVNHPRPRGITHIVQIVRRPEDDAPFVSESFGGSVAPGISLTPLAEWLARSQPHILANEVWVVDAFRMVS</sequence>
<dbReference type="EMBL" id="JAQQCF010000055">
    <property type="protein sequence ID" value="MFM0642037.1"/>
    <property type="molecule type" value="Genomic_DNA"/>
</dbReference>
<evidence type="ECO:0000313" key="1">
    <source>
        <dbReference type="EMBL" id="MFM0642037.1"/>
    </source>
</evidence>
<organism evidence="1 2">
    <name type="scientific">Paraburkholderia metrosideri</name>
    <dbReference type="NCBI Taxonomy" id="580937"/>
    <lineage>
        <taxon>Bacteria</taxon>
        <taxon>Pseudomonadati</taxon>
        <taxon>Pseudomonadota</taxon>
        <taxon>Betaproteobacteria</taxon>
        <taxon>Burkholderiales</taxon>
        <taxon>Burkholderiaceae</taxon>
        <taxon>Paraburkholderia</taxon>
    </lineage>
</organism>
<comment type="caution">
    <text evidence="1">The sequence shown here is derived from an EMBL/GenBank/DDBJ whole genome shotgun (WGS) entry which is preliminary data.</text>
</comment>
<evidence type="ECO:0000313" key="2">
    <source>
        <dbReference type="Proteomes" id="UP001629432"/>
    </source>
</evidence>
<dbReference type="RefSeq" id="WP_408340594.1">
    <property type="nucleotide sequence ID" value="NZ_JAQQCF010000055.1"/>
</dbReference>
<protein>
    <submittedName>
        <fullName evidence="1">Uncharacterized protein</fullName>
    </submittedName>
</protein>
<gene>
    <name evidence="1" type="ORF">PQQ63_35720</name>
</gene>
<reference evidence="1 2" key="1">
    <citation type="journal article" date="2024" name="Chem. Sci.">
        <title>Discovery of megapolipeptins by genome mining of a Burkholderiales bacteria collection.</title>
        <authorList>
            <person name="Paulo B.S."/>
            <person name="Recchia M.J.J."/>
            <person name="Lee S."/>
            <person name="Fergusson C.H."/>
            <person name="Romanowski S.B."/>
            <person name="Hernandez A."/>
            <person name="Krull N."/>
            <person name="Liu D.Y."/>
            <person name="Cavanagh H."/>
            <person name="Bos A."/>
            <person name="Gray C.A."/>
            <person name="Murphy B.T."/>
            <person name="Linington R.G."/>
            <person name="Eustaquio A.S."/>
        </authorList>
    </citation>
    <scope>NUCLEOTIDE SEQUENCE [LARGE SCALE GENOMIC DNA]</scope>
    <source>
        <strain evidence="1 2">RL17-338-BIC-A</strain>
    </source>
</reference>